<sequence length="58" mass="6759">MKIKAYHIEFNLLKEGNSYSLEQTVEAVDIYDAMEVVENYCCDNHGTCEITKVEEIRK</sequence>
<dbReference type="EMBL" id="BK014839">
    <property type="protein sequence ID" value="DAD78111.1"/>
    <property type="molecule type" value="Genomic_DNA"/>
</dbReference>
<reference evidence="1" key="1">
    <citation type="journal article" date="2021" name="Proc. Natl. Acad. Sci. U.S.A.">
        <title>A Catalog of Tens of Thousands of Viruses from Human Metagenomes Reveals Hidden Associations with Chronic Diseases.</title>
        <authorList>
            <person name="Tisza M.J."/>
            <person name="Buck C.B."/>
        </authorList>
    </citation>
    <scope>NUCLEOTIDE SEQUENCE</scope>
    <source>
        <strain evidence="1">Ctrgt10</strain>
    </source>
</reference>
<organism evidence="1">
    <name type="scientific">Siphoviridae sp. ctrgt10</name>
    <dbReference type="NCBI Taxonomy" id="2826479"/>
    <lineage>
        <taxon>Viruses</taxon>
        <taxon>Duplodnaviria</taxon>
        <taxon>Heunggongvirae</taxon>
        <taxon>Uroviricota</taxon>
        <taxon>Caudoviricetes</taxon>
    </lineage>
</organism>
<accession>A0A8S5M7P0</accession>
<protein>
    <submittedName>
        <fullName evidence="1">Uncharacterized protein</fullName>
    </submittedName>
</protein>
<name>A0A8S5M7P0_9CAUD</name>
<proteinExistence type="predicted"/>
<evidence type="ECO:0000313" key="1">
    <source>
        <dbReference type="EMBL" id="DAD78111.1"/>
    </source>
</evidence>